<feature type="repeat" description="PPR" evidence="2">
    <location>
        <begin position="548"/>
        <end position="582"/>
    </location>
</feature>
<feature type="repeat" description="PPR" evidence="2">
    <location>
        <begin position="408"/>
        <end position="442"/>
    </location>
</feature>
<evidence type="ECO:0000256" key="2">
    <source>
        <dbReference type="PROSITE-ProRule" id="PRU00708"/>
    </source>
</evidence>
<dbReference type="STRING" id="1348612.A0A397JEX0"/>
<dbReference type="NCBIfam" id="TIGR00756">
    <property type="entry name" value="PPR"/>
    <property type="match status" value="5"/>
</dbReference>
<organism evidence="4 5">
    <name type="scientific">Diversispora epigaea</name>
    <dbReference type="NCBI Taxonomy" id="1348612"/>
    <lineage>
        <taxon>Eukaryota</taxon>
        <taxon>Fungi</taxon>
        <taxon>Fungi incertae sedis</taxon>
        <taxon>Mucoromycota</taxon>
        <taxon>Glomeromycotina</taxon>
        <taxon>Glomeromycetes</taxon>
        <taxon>Diversisporales</taxon>
        <taxon>Diversisporaceae</taxon>
        <taxon>Diversispora</taxon>
    </lineage>
</organism>
<protein>
    <recommendedName>
        <fullName evidence="6">Pentacotripeptide-repeat region of PRORP domain-containing protein</fullName>
    </recommendedName>
</protein>
<sequence>MLRQKQFIHTFCSTVEFFNVKQILGKRGFVSQCHNNININKINYHININNEGVNFLATSNKIINKIICAKPKYTAFQRHFSTVNNINDINNVNSNKTRDNIDSSSKISDPQPENRVGNHPKENIEKLRHDENTNEIHSINAKLFLSMVKEGRVDEAEQFLKEKELFRNFNEAIKFKYYLNDSRLQIENYVKADQIIFKYLKTKGMKPQEISNYNNLTIEYYLGIDNIEEIHKFYESETNLSPRNGLYIVAAFNRNNNLEMVKQVLNKFNFNEIEMAEYNNLRYYLNPEDFEQLLEILRHHPNNGIFTSHVVNLFRRDQIKLVMLLYNEIIVNEEIKVNENFYGVFITGFLNKNLFTEANHVWKVMKKREFKPSNKLYGQMVHGFAKKKTYYDAEVIWNNMRKDNIKPDELSYAAMIESYFRSKENQKAYDLFKQMNEDGIIITNIVYNRMINGLLLNRKVDDAMKLYKMMIKKGIMPDIITYNTLIRGLFSAQNYQLTCDILKDMKESKVMPDGTTLKILLERFFTKNDKGGIQKIINMFPELEIKPDEKTYGIIIDGLIKNNDLEEAHYAIEEMKNRDIKKNIQISTSLIQFNFKKKDFNSVQNLHNEIIDSGQKPTTGYFNVLIGGFINEGYETQAINYYKEMLSFNIHANETTYRTLINGYIKMNNLDKASEIVKEMNKVNYIPTTQELKKLIETLEKMRKKTKKNLQLE</sequence>
<name>A0A397JEX0_9GLOM</name>
<dbReference type="OrthoDB" id="185373at2759"/>
<gene>
    <name evidence="4" type="ORF">Glove_80g43</name>
</gene>
<dbReference type="AlphaFoldDB" id="A0A397JEX0"/>
<keyword evidence="1" id="KW-0677">Repeat</keyword>
<dbReference type="InterPro" id="IPR002885">
    <property type="entry name" value="PPR_rpt"/>
</dbReference>
<feature type="repeat" description="PPR" evidence="2">
    <location>
        <begin position="373"/>
        <end position="407"/>
    </location>
</feature>
<feature type="region of interest" description="Disordered" evidence="3">
    <location>
        <begin position="92"/>
        <end position="131"/>
    </location>
</feature>
<keyword evidence="5" id="KW-1185">Reference proteome</keyword>
<dbReference type="Pfam" id="PF13041">
    <property type="entry name" value="PPR_2"/>
    <property type="match status" value="2"/>
</dbReference>
<evidence type="ECO:0000313" key="4">
    <source>
        <dbReference type="EMBL" id="RHZ84506.1"/>
    </source>
</evidence>
<evidence type="ECO:0000313" key="5">
    <source>
        <dbReference type="Proteomes" id="UP000266861"/>
    </source>
</evidence>
<proteinExistence type="predicted"/>
<feature type="compositionally biased region" description="Basic and acidic residues" evidence="3">
    <location>
        <begin position="119"/>
        <end position="131"/>
    </location>
</feature>
<evidence type="ECO:0000256" key="1">
    <source>
        <dbReference type="ARBA" id="ARBA00022737"/>
    </source>
</evidence>
<reference evidence="4 5" key="1">
    <citation type="submission" date="2018-08" db="EMBL/GenBank/DDBJ databases">
        <title>Genome and evolution of the arbuscular mycorrhizal fungus Diversispora epigaea (formerly Glomus versiforme) and its bacterial endosymbionts.</title>
        <authorList>
            <person name="Sun X."/>
            <person name="Fei Z."/>
            <person name="Harrison M."/>
        </authorList>
    </citation>
    <scope>NUCLEOTIDE SEQUENCE [LARGE SCALE GENOMIC DNA]</scope>
    <source>
        <strain evidence="4 5">IT104</strain>
    </source>
</reference>
<dbReference type="PANTHER" id="PTHR47941">
    <property type="entry name" value="PENTATRICOPEPTIDE REPEAT-CONTAINING PROTEIN 3, MITOCHONDRIAL"/>
    <property type="match status" value="1"/>
</dbReference>
<dbReference type="EMBL" id="PQFF01000076">
    <property type="protein sequence ID" value="RHZ84506.1"/>
    <property type="molecule type" value="Genomic_DNA"/>
</dbReference>
<dbReference type="Proteomes" id="UP000266861">
    <property type="component" value="Unassembled WGS sequence"/>
</dbReference>
<comment type="caution">
    <text evidence="4">The sequence shown here is derived from an EMBL/GenBank/DDBJ whole genome shotgun (WGS) entry which is preliminary data.</text>
</comment>
<feature type="repeat" description="PPR" evidence="2">
    <location>
        <begin position="478"/>
        <end position="512"/>
    </location>
</feature>
<dbReference type="Gene3D" id="1.25.40.10">
    <property type="entry name" value="Tetratricopeptide repeat domain"/>
    <property type="match status" value="3"/>
</dbReference>
<dbReference type="InterPro" id="IPR011990">
    <property type="entry name" value="TPR-like_helical_dom_sf"/>
</dbReference>
<feature type="repeat" description="PPR" evidence="2">
    <location>
        <begin position="653"/>
        <end position="687"/>
    </location>
</feature>
<feature type="repeat" description="PPR" evidence="2">
    <location>
        <begin position="443"/>
        <end position="477"/>
    </location>
</feature>
<accession>A0A397JEX0</accession>
<dbReference type="Pfam" id="PF01535">
    <property type="entry name" value="PPR"/>
    <property type="match status" value="2"/>
</dbReference>
<evidence type="ECO:0008006" key="6">
    <source>
        <dbReference type="Google" id="ProtNLM"/>
    </source>
</evidence>
<evidence type="ECO:0000256" key="3">
    <source>
        <dbReference type="SAM" id="MobiDB-lite"/>
    </source>
</evidence>
<feature type="repeat" description="PPR" evidence="2">
    <location>
        <begin position="338"/>
        <end position="372"/>
    </location>
</feature>
<dbReference type="PROSITE" id="PS51375">
    <property type="entry name" value="PPR"/>
    <property type="match status" value="7"/>
</dbReference>